<name>A0A8S3PQS8_MYTED</name>
<keyword evidence="1" id="KW-0378">Hydrolase</keyword>
<dbReference type="EMBL" id="CAJPWZ010000124">
    <property type="protein sequence ID" value="CAG2186234.1"/>
    <property type="molecule type" value="Genomic_DNA"/>
</dbReference>
<feature type="region of interest" description="Disordered" evidence="2">
    <location>
        <begin position="119"/>
        <end position="158"/>
    </location>
</feature>
<gene>
    <name evidence="4" type="ORF">MEDL_1785</name>
</gene>
<dbReference type="Proteomes" id="UP000683360">
    <property type="component" value="Unassembled WGS sequence"/>
</dbReference>
<comment type="caution">
    <text evidence="4">The sequence shown here is derived from an EMBL/GenBank/DDBJ whole genome shotgun (WGS) entry which is preliminary data.</text>
</comment>
<evidence type="ECO:0000313" key="4">
    <source>
        <dbReference type="EMBL" id="CAG2186234.1"/>
    </source>
</evidence>
<feature type="compositionally biased region" description="Low complexity" evidence="2">
    <location>
        <begin position="141"/>
        <end position="158"/>
    </location>
</feature>
<accession>A0A8S3PQS8</accession>
<sequence>MDRNRINIQILDVKTNGLVDTGAAVSCISYDLVKKFENKVRLDRADIPNIYGVGGEKHKVKGKVLLNPKSGLVLIWLQGYWQIELHPNSRHKSAFVTLTGVKIILYKLRRMSDHKLLSPESHANRIKPYEDPRNVREPVRQLQNNDDLNDNSSQMMIA</sequence>
<dbReference type="CDD" id="cd00303">
    <property type="entry name" value="retropepsin_like"/>
    <property type="match status" value="1"/>
</dbReference>
<proteinExistence type="predicted"/>
<dbReference type="GO" id="GO:0004190">
    <property type="term" value="F:aspartic-type endopeptidase activity"/>
    <property type="evidence" value="ECO:0007669"/>
    <property type="project" value="InterPro"/>
</dbReference>
<evidence type="ECO:0000259" key="3">
    <source>
        <dbReference type="PROSITE" id="PS50175"/>
    </source>
</evidence>
<dbReference type="OrthoDB" id="10056424at2759"/>
<dbReference type="SUPFAM" id="SSF50630">
    <property type="entry name" value="Acid proteases"/>
    <property type="match status" value="1"/>
</dbReference>
<protein>
    <recommendedName>
        <fullName evidence="3">Peptidase A2 domain-containing protein</fullName>
    </recommendedName>
</protein>
<dbReference type="PROSITE" id="PS50175">
    <property type="entry name" value="ASP_PROT_RETROV"/>
    <property type="match status" value="1"/>
</dbReference>
<dbReference type="Gene3D" id="2.40.70.10">
    <property type="entry name" value="Acid Proteases"/>
    <property type="match status" value="1"/>
</dbReference>
<dbReference type="GO" id="GO:0006508">
    <property type="term" value="P:proteolysis"/>
    <property type="evidence" value="ECO:0007669"/>
    <property type="project" value="InterPro"/>
</dbReference>
<dbReference type="InterPro" id="IPR001995">
    <property type="entry name" value="Peptidase_A2_cat"/>
</dbReference>
<evidence type="ECO:0000313" key="5">
    <source>
        <dbReference type="Proteomes" id="UP000683360"/>
    </source>
</evidence>
<feature type="domain" description="Peptidase A2" evidence="3">
    <location>
        <begin position="15"/>
        <end position="55"/>
    </location>
</feature>
<evidence type="ECO:0000256" key="2">
    <source>
        <dbReference type="SAM" id="MobiDB-lite"/>
    </source>
</evidence>
<dbReference type="AlphaFoldDB" id="A0A8S3PQS8"/>
<dbReference type="InterPro" id="IPR021109">
    <property type="entry name" value="Peptidase_aspartic_dom_sf"/>
</dbReference>
<keyword evidence="5" id="KW-1185">Reference proteome</keyword>
<evidence type="ECO:0000256" key="1">
    <source>
        <dbReference type="ARBA" id="ARBA00022801"/>
    </source>
</evidence>
<organism evidence="4 5">
    <name type="scientific">Mytilus edulis</name>
    <name type="common">Blue mussel</name>
    <dbReference type="NCBI Taxonomy" id="6550"/>
    <lineage>
        <taxon>Eukaryota</taxon>
        <taxon>Metazoa</taxon>
        <taxon>Spiralia</taxon>
        <taxon>Lophotrochozoa</taxon>
        <taxon>Mollusca</taxon>
        <taxon>Bivalvia</taxon>
        <taxon>Autobranchia</taxon>
        <taxon>Pteriomorphia</taxon>
        <taxon>Mytilida</taxon>
        <taxon>Mytiloidea</taxon>
        <taxon>Mytilidae</taxon>
        <taxon>Mytilinae</taxon>
        <taxon>Mytilus</taxon>
    </lineage>
</organism>
<reference evidence="4" key="1">
    <citation type="submission" date="2021-03" db="EMBL/GenBank/DDBJ databases">
        <authorList>
            <person name="Bekaert M."/>
        </authorList>
    </citation>
    <scope>NUCLEOTIDE SEQUENCE</scope>
</reference>
<dbReference type="PROSITE" id="PS00141">
    <property type="entry name" value="ASP_PROTEASE"/>
    <property type="match status" value="1"/>
</dbReference>
<dbReference type="InterPro" id="IPR001969">
    <property type="entry name" value="Aspartic_peptidase_AS"/>
</dbReference>
<feature type="compositionally biased region" description="Basic and acidic residues" evidence="2">
    <location>
        <begin position="127"/>
        <end position="139"/>
    </location>
</feature>